<keyword evidence="3" id="KW-1185">Reference proteome</keyword>
<reference evidence="3" key="1">
    <citation type="journal article" date="2017" name="Nat. Ecol. Evol.">
        <title>Genome expansion and lineage-specific genetic innovations in the forest pathogenic fungi Armillaria.</title>
        <authorList>
            <person name="Sipos G."/>
            <person name="Prasanna A.N."/>
            <person name="Walter M.C."/>
            <person name="O'Connor E."/>
            <person name="Balint B."/>
            <person name="Krizsan K."/>
            <person name="Kiss B."/>
            <person name="Hess J."/>
            <person name="Varga T."/>
            <person name="Slot J."/>
            <person name="Riley R."/>
            <person name="Boka B."/>
            <person name="Rigling D."/>
            <person name="Barry K."/>
            <person name="Lee J."/>
            <person name="Mihaltcheva S."/>
            <person name="LaButti K."/>
            <person name="Lipzen A."/>
            <person name="Waldron R."/>
            <person name="Moloney N.M."/>
            <person name="Sperisen C."/>
            <person name="Kredics L."/>
            <person name="Vagvoelgyi C."/>
            <person name="Patrignani A."/>
            <person name="Fitzpatrick D."/>
            <person name="Nagy I."/>
            <person name="Doyle S."/>
            <person name="Anderson J.B."/>
            <person name="Grigoriev I.V."/>
            <person name="Gueldener U."/>
            <person name="Muensterkoetter M."/>
            <person name="Nagy L.G."/>
        </authorList>
    </citation>
    <scope>NUCLEOTIDE SEQUENCE [LARGE SCALE GENOMIC DNA]</scope>
    <source>
        <strain evidence="3">C18/9</strain>
    </source>
</reference>
<name>A0A284S1R5_ARMOS</name>
<dbReference type="OMA" id="KDHTVAW"/>
<protein>
    <submittedName>
        <fullName evidence="2">Uncharacterized protein</fullName>
    </submittedName>
</protein>
<feature type="region of interest" description="Disordered" evidence="1">
    <location>
        <begin position="666"/>
        <end position="734"/>
    </location>
</feature>
<gene>
    <name evidence="2" type="ORF">ARMOST_18437</name>
</gene>
<feature type="compositionally biased region" description="Pro residues" evidence="1">
    <location>
        <begin position="9"/>
        <end position="22"/>
    </location>
</feature>
<evidence type="ECO:0000256" key="1">
    <source>
        <dbReference type="SAM" id="MobiDB-lite"/>
    </source>
</evidence>
<feature type="region of interest" description="Disordered" evidence="1">
    <location>
        <begin position="1"/>
        <end position="69"/>
    </location>
</feature>
<dbReference type="AlphaFoldDB" id="A0A284S1R5"/>
<dbReference type="OrthoDB" id="2418900at2759"/>
<proteinExistence type="predicted"/>
<dbReference type="STRING" id="47428.A0A284S1R5"/>
<dbReference type="InterPro" id="IPR041078">
    <property type="entry name" value="Plavaka"/>
</dbReference>
<sequence length="973" mass="111065">MAKRKRAISPPPTDDTPMPASPPDNSEAVPDPDQSRLDADIDCSAVPPPSKRTRVEDVEDEDDAPGPREYYIEDFPWPAGDPILERGVLPTFFELLRREKVVKGEDMWKPFSSREEWELARWLVRSGISQKEIDNFLKLGSIQNNVSPSFDNKRKLFQTIDKLPTGPEWTCEVFELQGDLLDEKGNPRTEEVELWKRDPVACIRELMGDARFRKHMRYAPERVYIDEEGTSRAYSEMATADWWWKIQKILPKGVTIAPIILASDKTQLSRFSGDKSAWPVYLTIGNIDQDIRRKPSEHATVLIGYLPVSKLECFSKKHRSVESYQLFHTCMRSLLEPLIEAGKSGVEMLCADGKTRLVYPILAAYVADYPEQCLIGCCMENRCPKCKAKYDELGDHVCLPPRDQKETIRILKQASDGLEPQEFTDWGLRPVNPFWVDLPHCNIFQCFTPDILHQLHKGVFKDHVVKWATAAINADGPGQASDSTQKTEVDRRFQAMTRHPSLRHFKKGISLISQWTGNEYKNMEKVFLSVIAGSADKSVTKCVRAVLDFVYYAHYEEHTSESLKKLEESWHTFHKEKDIFVELGIRDHFNIPKIHSMSHYASMIRSHGSAGGYNTEASERLHIDYAKIAYNASNKKGYIRQMTAWMRRREAVEKFQRFLQYAIDEYGEQDSEEEDEDEDDVDVDINVDGNIDSQNGNSRENINHPAASVLDDHDDDLADSADSPTMNPSGSQFEYGESIYSIPRAPAYTNVSIDDLTTKFGASDFVRAMEAFLRQHKLLKPDYWDAEPATYSVYKRLRIFIPPTPEVSQLTTVDPVRATLAEPAHGHKKPKLSHFDTVLARKELPEDESIDLDLLGPKGLHVARIRAIFDLPKELGKLRHPLAYVEWFTPLRKLDELTGMFKVQCSLRGGLPNASIVPVTYISRSCHLSPCYGRSVNPQYTSDNILESCSTFFLNPYLRHIDFVLLRDKCITS</sequence>
<feature type="compositionally biased region" description="Acidic residues" evidence="1">
    <location>
        <begin position="666"/>
        <end position="685"/>
    </location>
</feature>
<evidence type="ECO:0000313" key="3">
    <source>
        <dbReference type="Proteomes" id="UP000219338"/>
    </source>
</evidence>
<dbReference type="Pfam" id="PF18759">
    <property type="entry name" value="Plavaka"/>
    <property type="match status" value="1"/>
</dbReference>
<dbReference type="Proteomes" id="UP000219338">
    <property type="component" value="Unassembled WGS sequence"/>
</dbReference>
<evidence type="ECO:0000313" key="2">
    <source>
        <dbReference type="EMBL" id="SJL14960.1"/>
    </source>
</evidence>
<organism evidence="2 3">
    <name type="scientific">Armillaria ostoyae</name>
    <name type="common">Armillaria root rot fungus</name>
    <dbReference type="NCBI Taxonomy" id="47428"/>
    <lineage>
        <taxon>Eukaryota</taxon>
        <taxon>Fungi</taxon>
        <taxon>Dikarya</taxon>
        <taxon>Basidiomycota</taxon>
        <taxon>Agaricomycotina</taxon>
        <taxon>Agaricomycetes</taxon>
        <taxon>Agaricomycetidae</taxon>
        <taxon>Agaricales</taxon>
        <taxon>Marasmiineae</taxon>
        <taxon>Physalacriaceae</taxon>
        <taxon>Armillaria</taxon>
    </lineage>
</organism>
<accession>A0A284S1R5</accession>
<dbReference type="EMBL" id="FUEG01000026">
    <property type="protein sequence ID" value="SJL14960.1"/>
    <property type="molecule type" value="Genomic_DNA"/>
</dbReference>